<sequence length="119" mass="13054">MRNNVNMVKEKPGTNHESSGPSSSILVLPSILETPDPILDGSDEEEEHPEAQTQALRDYQTARDRVCRVPKDHPREGGLPVTLVMAEAISEGAISDLSFAYSRRIDTSLPLLGDRSSVR</sequence>
<keyword evidence="2" id="KW-1185">Reference proteome</keyword>
<comment type="caution">
    <text evidence="1">The sequence shown here is derived from an EMBL/GenBank/DDBJ whole genome shotgun (WGS) entry which is preliminary data.</text>
</comment>
<gene>
    <name evidence="1" type="ORF">M9H77_31696</name>
</gene>
<protein>
    <submittedName>
        <fullName evidence="1">Uncharacterized protein</fullName>
    </submittedName>
</protein>
<accession>A0ACC0A2W0</accession>
<evidence type="ECO:0000313" key="1">
    <source>
        <dbReference type="EMBL" id="KAI5654509.1"/>
    </source>
</evidence>
<dbReference type="Proteomes" id="UP001060085">
    <property type="component" value="Linkage Group LG07"/>
</dbReference>
<name>A0ACC0A2W0_CATRO</name>
<reference evidence="2" key="1">
    <citation type="journal article" date="2023" name="Nat. Plants">
        <title>Single-cell RNA sequencing provides a high-resolution roadmap for understanding the multicellular compartmentation of specialized metabolism.</title>
        <authorList>
            <person name="Sun S."/>
            <person name="Shen X."/>
            <person name="Li Y."/>
            <person name="Li Y."/>
            <person name="Wang S."/>
            <person name="Li R."/>
            <person name="Zhang H."/>
            <person name="Shen G."/>
            <person name="Guo B."/>
            <person name="Wei J."/>
            <person name="Xu J."/>
            <person name="St-Pierre B."/>
            <person name="Chen S."/>
            <person name="Sun C."/>
        </authorList>
    </citation>
    <scope>NUCLEOTIDE SEQUENCE [LARGE SCALE GENOMIC DNA]</scope>
</reference>
<evidence type="ECO:0000313" key="2">
    <source>
        <dbReference type="Proteomes" id="UP001060085"/>
    </source>
</evidence>
<dbReference type="EMBL" id="CM044707">
    <property type="protein sequence ID" value="KAI5654509.1"/>
    <property type="molecule type" value="Genomic_DNA"/>
</dbReference>
<organism evidence="1 2">
    <name type="scientific">Catharanthus roseus</name>
    <name type="common">Madagascar periwinkle</name>
    <name type="synonym">Vinca rosea</name>
    <dbReference type="NCBI Taxonomy" id="4058"/>
    <lineage>
        <taxon>Eukaryota</taxon>
        <taxon>Viridiplantae</taxon>
        <taxon>Streptophyta</taxon>
        <taxon>Embryophyta</taxon>
        <taxon>Tracheophyta</taxon>
        <taxon>Spermatophyta</taxon>
        <taxon>Magnoliopsida</taxon>
        <taxon>eudicotyledons</taxon>
        <taxon>Gunneridae</taxon>
        <taxon>Pentapetalae</taxon>
        <taxon>asterids</taxon>
        <taxon>lamiids</taxon>
        <taxon>Gentianales</taxon>
        <taxon>Apocynaceae</taxon>
        <taxon>Rauvolfioideae</taxon>
        <taxon>Vinceae</taxon>
        <taxon>Catharanthinae</taxon>
        <taxon>Catharanthus</taxon>
    </lineage>
</organism>
<proteinExistence type="predicted"/>